<accession>A0ACA9MT42</accession>
<dbReference type="Proteomes" id="UP000789525">
    <property type="component" value="Unassembled WGS sequence"/>
</dbReference>
<organism evidence="1 2">
    <name type="scientific">Acaulospora colombiana</name>
    <dbReference type="NCBI Taxonomy" id="27376"/>
    <lineage>
        <taxon>Eukaryota</taxon>
        <taxon>Fungi</taxon>
        <taxon>Fungi incertae sedis</taxon>
        <taxon>Mucoromycota</taxon>
        <taxon>Glomeromycotina</taxon>
        <taxon>Glomeromycetes</taxon>
        <taxon>Diversisporales</taxon>
        <taxon>Acaulosporaceae</taxon>
        <taxon>Acaulospora</taxon>
    </lineage>
</organism>
<reference evidence="1" key="1">
    <citation type="submission" date="2021-06" db="EMBL/GenBank/DDBJ databases">
        <authorList>
            <person name="Kallberg Y."/>
            <person name="Tangrot J."/>
            <person name="Rosling A."/>
        </authorList>
    </citation>
    <scope>NUCLEOTIDE SEQUENCE</scope>
    <source>
        <strain evidence="1">CL356</strain>
    </source>
</reference>
<proteinExistence type="predicted"/>
<evidence type="ECO:0000313" key="2">
    <source>
        <dbReference type="Proteomes" id="UP000789525"/>
    </source>
</evidence>
<dbReference type="EMBL" id="CAJVPT010014346">
    <property type="protein sequence ID" value="CAG8603337.1"/>
    <property type="molecule type" value="Genomic_DNA"/>
</dbReference>
<feature type="non-terminal residue" evidence="1">
    <location>
        <position position="1"/>
    </location>
</feature>
<gene>
    <name evidence="1" type="ORF">ACOLOM_LOCUS6754</name>
</gene>
<keyword evidence="2" id="KW-1185">Reference proteome</keyword>
<name>A0ACA9MT42_9GLOM</name>
<sequence length="166" mass="19344">NMEKPAFDDRSDDTADLDDIEALNIDPNITSTESKLYEKISLSFKKHLKYPNKNSQNDIWVLPSGKSIKEVIRGPENLHKSHPSRLGIIRIGAKVRKPEWIEQNDWDYLQASVEHPNYNLSSDVENLFTALLETNSLMEYKQCLRKAKFDEVDKEMEFVMDVLMWL</sequence>
<evidence type="ECO:0000313" key="1">
    <source>
        <dbReference type="EMBL" id="CAG8603337.1"/>
    </source>
</evidence>
<comment type="caution">
    <text evidence="1">The sequence shown here is derived from an EMBL/GenBank/DDBJ whole genome shotgun (WGS) entry which is preliminary data.</text>
</comment>
<protein>
    <submittedName>
        <fullName evidence="1">7290_t:CDS:1</fullName>
    </submittedName>
</protein>